<name>A0A1X7RQI6_ZYMT9</name>
<reference evidence="3 4" key="1">
    <citation type="submission" date="2016-06" db="EMBL/GenBank/DDBJ databases">
        <authorList>
            <person name="Kjaerup R.B."/>
            <person name="Dalgaard T.S."/>
            <person name="Juul-Madsen H.R."/>
        </authorList>
    </citation>
    <scope>NUCLEOTIDE SEQUENCE [LARGE SCALE GENOMIC DNA]</scope>
</reference>
<feature type="compositionally biased region" description="Low complexity" evidence="1">
    <location>
        <begin position="409"/>
        <end position="418"/>
    </location>
</feature>
<feature type="region of interest" description="Disordered" evidence="1">
    <location>
        <begin position="187"/>
        <end position="284"/>
    </location>
</feature>
<keyword evidence="4" id="KW-1185">Reference proteome</keyword>
<dbReference type="EMBL" id="LT853695">
    <property type="protein sequence ID" value="SMQ49658.1"/>
    <property type="molecule type" value="Genomic_DNA"/>
</dbReference>
<feature type="compositionally biased region" description="Low complexity" evidence="1">
    <location>
        <begin position="245"/>
        <end position="264"/>
    </location>
</feature>
<dbReference type="AlphaFoldDB" id="A0A1X7RQI6"/>
<feature type="region of interest" description="Disordered" evidence="1">
    <location>
        <begin position="336"/>
        <end position="363"/>
    </location>
</feature>
<feature type="compositionally biased region" description="Low complexity" evidence="1">
    <location>
        <begin position="354"/>
        <end position="363"/>
    </location>
</feature>
<keyword evidence="2" id="KW-0812">Transmembrane</keyword>
<evidence type="ECO:0000313" key="4">
    <source>
        <dbReference type="Proteomes" id="UP000215127"/>
    </source>
</evidence>
<dbReference type="STRING" id="1276538.A0A1X7RQI6"/>
<dbReference type="Proteomes" id="UP000215127">
    <property type="component" value="Chromosome 4"/>
</dbReference>
<feature type="compositionally biased region" description="Pro residues" evidence="1">
    <location>
        <begin position="235"/>
        <end position="244"/>
    </location>
</feature>
<protein>
    <submittedName>
        <fullName evidence="3">Uncharacterized protein</fullName>
    </submittedName>
</protein>
<feature type="compositionally biased region" description="Pro residues" evidence="1">
    <location>
        <begin position="134"/>
        <end position="143"/>
    </location>
</feature>
<feature type="region of interest" description="Disordered" evidence="1">
    <location>
        <begin position="124"/>
        <end position="143"/>
    </location>
</feature>
<feature type="compositionally biased region" description="Low complexity" evidence="1">
    <location>
        <begin position="271"/>
        <end position="280"/>
    </location>
</feature>
<evidence type="ECO:0000313" key="3">
    <source>
        <dbReference type="EMBL" id="SMQ49658.1"/>
    </source>
</evidence>
<keyword evidence="2" id="KW-1133">Transmembrane helix</keyword>
<feature type="transmembrane region" description="Helical" evidence="2">
    <location>
        <begin position="64"/>
        <end position="84"/>
    </location>
</feature>
<proteinExistence type="predicted"/>
<feature type="region of interest" description="Disordered" evidence="1">
    <location>
        <begin position="391"/>
        <end position="418"/>
    </location>
</feature>
<feature type="compositionally biased region" description="Low complexity" evidence="1">
    <location>
        <begin position="224"/>
        <end position="234"/>
    </location>
</feature>
<feature type="transmembrane region" description="Helical" evidence="2">
    <location>
        <begin position="34"/>
        <end position="57"/>
    </location>
</feature>
<evidence type="ECO:0000256" key="1">
    <source>
        <dbReference type="SAM" id="MobiDB-lite"/>
    </source>
</evidence>
<feature type="compositionally biased region" description="Pro residues" evidence="1">
    <location>
        <begin position="187"/>
        <end position="197"/>
    </location>
</feature>
<gene>
    <name evidence="3" type="ORF">ZT3D7_G4809</name>
</gene>
<evidence type="ECO:0000256" key="2">
    <source>
        <dbReference type="SAM" id="Phobius"/>
    </source>
</evidence>
<sequence>MSVELDLVLLWVLGVTFFSSRVGPVRNLHDEDLHLWLFAPVLLSLGLRLASAIYLPLCVASKRAFAAFLAALPSLLAAAGHSLARDLSNLAIELAVVLAFSWTIFGVTPWICRVEPRPRPALCPEETKTRVSPPASPPAAPPVSLPASLPELQISTALPGPQISTALPGPPIATPLPVLPISTRLPLPAPAPTPTPISMPTAAVTTGPASCPRLEEVVEEEVEASLAPTSATAPPSLPPSPATAPPSSSAALPTTSSPPATLPAASPPAPAATTAPVSSSPAPPLATIIKKKEVRAPRRLLSARFLPIGSPARRPQTFRHRSIQTHSLRAELRAEQSVKEVRRAPPSLPVTALPPAAEPMASEPISEEISEEMNLDGANEEENVVAGSASEMEAGEQEMDGVETSSSLPVAHSPAAPAEVAAPTPAAAAVSAISRQQEIETVVAEFVTAYQILKYLLRDDVMGEVYEIPGRYGLYLGEKLPEWHQVASAVARMREVKGEAVAGGMGRMADVQKKAAFMSEQLWFMGGENDGYDHFVGELEFFVGVMGDLSEIEGPRK</sequence>
<accession>A0A1X7RQI6</accession>
<keyword evidence="2" id="KW-0472">Membrane</keyword>
<organism evidence="3 4">
    <name type="scientific">Zymoseptoria tritici (strain ST99CH_3D7)</name>
    <dbReference type="NCBI Taxonomy" id="1276538"/>
    <lineage>
        <taxon>Eukaryota</taxon>
        <taxon>Fungi</taxon>
        <taxon>Dikarya</taxon>
        <taxon>Ascomycota</taxon>
        <taxon>Pezizomycotina</taxon>
        <taxon>Dothideomycetes</taxon>
        <taxon>Dothideomycetidae</taxon>
        <taxon>Mycosphaerellales</taxon>
        <taxon>Mycosphaerellaceae</taxon>
        <taxon>Zymoseptoria</taxon>
    </lineage>
</organism>